<evidence type="ECO:0000313" key="2">
    <source>
        <dbReference type="Proteomes" id="UP001279734"/>
    </source>
</evidence>
<protein>
    <submittedName>
        <fullName evidence="1">Uncharacterized protein</fullName>
    </submittedName>
</protein>
<gene>
    <name evidence="1" type="ORF">Nepgr_015555</name>
</gene>
<dbReference type="Proteomes" id="UP001279734">
    <property type="component" value="Unassembled WGS sequence"/>
</dbReference>
<sequence>MLGAILRTFWLTETADHRALKEWQHNSGSGGGAQWLLDGMARSDGSGSEMGMPMAVKRPIAAEVALKGVTSPPYHSTAINHSIEAKKTSSSLGLSFKPVALATEGTAAQCQQTLIHKTHKAPITFKNSRKPAKAKCDIRTVECW</sequence>
<reference evidence="1" key="1">
    <citation type="submission" date="2023-05" db="EMBL/GenBank/DDBJ databases">
        <title>Nepenthes gracilis genome sequencing.</title>
        <authorList>
            <person name="Fukushima K."/>
        </authorList>
    </citation>
    <scope>NUCLEOTIDE SEQUENCE</scope>
    <source>
        <strain evidence="1">SING2019-196</strain>
    </source>
</reference>
<comment type="caution">
    <text evidence="1">The sequence shown here is derived from an EMBL/GenBank/DDBJ whole genome shotgun (WGS) entry which is preliminary data.</text>
</comment>
<evidence type="ECO:0000313" key="1">
    <source>
        <dbReference type="EMBL" id="GMH13714.1"/>
    </source>
</evidence>
<proteinExistence type="predicted"/>
<dbReference type="AlphaFoldDB" id="A0AAD3SN02"/>
<organism evidence="1 2">
    <name type="scientific">Nepenthes gracilis</name>
    <name type="common">Slender pitcher plant</name>
    <dbReference type="NCBI Taxonomy" id="150966"/>
    <lineage>
        <taxon>Eukaryota</taxon>
        <taxon>Viridiplantae</taxon>
        <taxon>Streptophyta</taxon>
        <taxon>Embryophyta</taxon>
        <taxon>Tracheophyta</taxon>
        <taxon>Spermatophyta</taxon>
        <taxon>Magnoliopsida</taxon>
        <taxon>eudicotyledons</taxon>
        <taxon>Gunneridae</taxon>
        <taxon>Pentapetalae</taxon>
        <taxon>Caryophyllales</taxon>
        <taxon>Nepenthaceae</taxon>
        <taxon>Nepenthes</taxon>
    </lineage>
</organism>
<keyword evidence="2" id="KW-1185">Reference proteome</keyword>
<name>A0AAD3SN02_NEPGR</name>
<accession>A0AAD3SN02</accession>
<dbReference type="EMBL" id="BSYO01000013">
    <property type="protein sequence ID" value="GMH13714.1"/>
    <property type="molecule type" value="Genomic_DNA"/>
</dbReference>